<dbReference type="RefSeq" id="WP_259611039.1">
    <property type="nucleotide sequence ID" value="NZ_CP091139.2"/>
</dbReference>
<evidence type="ECO:0000313" key="2">
    <source>
        <dbReference type="EMBL" id="UUT34514.1"/>
    </source>
</evidence>
<evidence type="ECO:0000313" key="3">
    <source>
        <dbReference type="Proteomes" id="UP001054811"/>
    </source>
</evidence>
<dbReference type="InterPro" id="IPR036188">
    <property type="entry name" value="FAD/NAD-bd_sf"/>
</dbReference>
<dbReference type="Gene3D" id="3.90.660.20">
    <property type="entry name" value="Protoporphyrinogen oxidase, mitochondrial, domain 2"/>
    <property type="match status" value="1"/>
</dbReference>
<dbReference type="EMBL" id="CP091139">
    <property type="protein sequence ID" value="UUT34514.1"/>
    <property type="molecule type" value="Genomic_DNA"/>
</dbReference>
<accession>A0ABY5NHC8</accession>
<dbReference type="InterPro" id="IPR002937">
    <property type="entry name" value="Amino_oxidase"/>
</dbReference>
<dbReference type="InterPro" id="IPR050464">
    <property type="entry name" value="Zeta_carotene_desat/Oxidored"/>
</dbReference>
<dbReference type="SUPFAM" id="SSF51905">
    <property type="entry name" value="FAD/NAD(P)-binding domain"/>
    <property type="match status" value="1"/>
</dbReference>
<proteinExistence type="predicted"/>
<name>A0ABY5NHC8_9MICO</name>
<organism evidence="2 3">
    <name type="scientific">Microbacterium elymi</name>
    <dbReference type="NCBI Taxonomy" id="2909587"/>
    <lineage>
        <taxon>Bacteria</taxon>
        <taxon>Bacillati</taxon>
        <taxon>Actinomycetota</taxon>
        <taxon>Actinomycetes</taxon>
        <taxon>Micrococcales</taxon>
        <taxon>Microbacteriaceae</taxon>
        <taxon>Microbacterium</taxon>
    </lineage>
</organism>
<dbReference type="Gene3D" id="3.50.50.60">
    <property type="entry name" value="FAD/NAD(P)-binding domain"/>
    <property type="match status" value="1"/>
</dbReference>
<evidence type="ECO:0000259" key="1">
    <source>
        <dbReference type="Pfam" id="PF01593"/>
    </source>
</evidence>
<dbReference type="Proteomes" id="UP001054811">
    <property type="component" value="Chromosome"/>
</dbReference>
<dbReference type="PANTHER" id="PTHR42923:SF3">
    <property type="entry name" value="PROTOPORPHYRINOGEN OXIDASE"/>
    <property type="match status" value="1"/>
</dbReference>
<dbReference type="PANTHER" id="PTHR42923">
    <property type="entry name" value="PROTOPORPHYRINOGEN OXIDASE"/>
    <property type="match status" value="1"/>
</dbReference>
<protein>
    <submittedName>
        <fullName evidence="2">FAD-dependent oxidoreductase</fullName>
    </submittedName>
</protein>
<dbReference type="SUPFAM" id="SSF54373">
    <property type="entry name" value="FAD-linked reductases, C-terminal domain"/>
    <property type="match status" value="1"/>
</dbReference>
<gene>
    <name evidence="2" type="ORF">L2X98_28645</name>
</gene>
<dbReference type="Gene3D" id="1.10.3110.10">
    <property type="entry name" value="protoporphyrinogen ix oxidase, domain 3"/>
    <property type="match status" value="1"/>
</dbReference>
<keyword evidence="3" id="KW-1185">Reference proteome</keyword>
<reference evidence="2" key="1">
    <citation type="submission" date="2022-01" db="EMBL/GenBank/DDBJ databases">
        <title>Microbacterium eymi and Microbacterium rhizovicinus sp. nov., isolated from the rhizospheric soil of Elymus tsukushiensis, a plant native to the Dokdo Islands, Republic of Korea.</title>
        <authorList>
            <person name="Hwang Y.J."/>
        </authorList>
    </citation>
    <scope>NUCLEOTIDE SEQUENCE</scope>
    <source>
        <strain evidence="2">KUDC0405</strain>
    </source>
</reference>
<feature type="domain" description="Amine oxidase" evidence="1">
    <location>
        <begin position="22"/>
        <end position="354"/>
    </location>
</feature>
<dbReference type="Pfam" id="PF01593">
    <property type="entry name" value="Amino_oxidase"/>
    <property type="match status" value="1"/>
</dbReference>
<sequence length="374" mass="38412">MFGDEVRRILGTGGAWRAYLDRLRPPLTIGHERRLSTLVRSRMGAKVLDRLVAPLTAGVFGALPDDIDVDLAAPGLNAALTRAGSLSGAVAIVRGDTSRQSGAGSMAGGMSRLVDALAARLDDLGADVRVGVTVSALEAAGASSGAGWIVHTSSDEFDTTDEAPPPERFDAVILAVPEREARRLLEPIVPGLPAAAPAGTPVETVTLVLDAPELDARPRGAEVVAAPGSRAASGALHLTAKWAIPAAGGRHLVRVAFGGPGMPPPTAGMDEAEAAELARTEASALFGVALRPEQVRAFDRARFTLAPPRALMGRTAAADRVRSAVEALPRLAATGAWLSGSGLAQVVPDAAATADRLRRRALFGEKPSSSGVDA</sequence>